<gene>
    <name evidence="4" type="primary">Dper\GL15672</name>
    <name evidence="4" type="ORF">Dper_GL15672</name>
</gene>
<dbReference type="AlphaFoldDB" id="B4GQ36"/>
<dbReference type="InterPro" id="IPR015157">
    <property type="entry name" value="TMA7"/>
</dbReference>
<evidence type="ECO:0000256" key="3">
    <source>
        <dbReference type="SAM" id="MobiDB-lite"/>
    </source>
</evidence>
<feature type="region of interest" description="Disordered" evidence="3">
    <location>
        <begin position="1"/>
        <end position="57"/>
    </location>
</feature>
<dbReference type="OMA" id="HDLEFQE"/>
<accession>B4GQ36</accession>
<keyword evidence="5" id="KW-1185">Reference proteome</keyword>
<dbReference type="Pfam" id="PF09072">
    <property type="entry name" value="TMA7"/>
    <property type="match status" value="1"/>
</dbReference>
<evidence type="ECO:0000313" key="4">
    <source>
        <dbReference type="EMBL" id="EDW39708.1"/>
    </source>
</evidence>
<reference evidence="4 5" key="1">
    <citation type="journal article" date="2007" name="Nature">
        <title>Evolution of genes and genomes on the Drosophila phylogeny.</title>
        <authorList>
            <consortium name="Drosophila 12 Genomes Consortium"/>
            <person name="Clark A.G."/>
            <person name="Eisen M.B."/>
            <person name="Smith D.R."/>
            <person name="Bergman C.M."/>
            <person name="Oliver B."/>
            <person name="Markow T.A."/>
            <person name="Kaufman T.C."/>
            <person name="Kellis M."/>
            <person name="Gelbart W."/>
            <person name="Iyer V.N."/>
            <person name="Pollard D.A."/>
            <person name="Sackton T.B."/>
            <person name="Larracuente A.M."/>
            <person name="Singh N.D."/>
            <person name="Abad J.P."/>
            <person name="Abt D.N."/>
            <person name="Adryan B."/>
            <person name="Aguade M."/>
            <person name="Akashi H."/>
            <person name="Anderson W.W."/>
            <person name="Aquadro C.F."/>
            <person name="Ardell D.H."/>
            <person name="Arguello R."/>
            <person name="Artieri C.G."/>
            <person name="Barbash D.A."/>
            <person name="Barker D."/>
            <person name="Barsanti P."/>
            <person name="Batterham P."/>
            <person name="Batzoglou S."/>
            <person name="Begun D."/>
            <person name="Bhutkar A."/>
            <person name="Blanco E."/>
            <person name="Bosak S.A."/>
            <person name="Bradley R.K."/>
            <person name="Brand A.D."/>
            <person name="Brent M.R."/>
            <person name="Brooks A.N."/>
            <person name="Brown R.H."/>
            <person name="Butlin R.K."/>
            <person name="Caggese C."/>
            <person name="Calvi B.R."/>
            <person name="Bernardo de Carvalho A."/>
            <person name="Caspi A."/>
            <person name="Castrezana S."/>
            <person name="Celniker S.E."/>
            <person name="Chang J.L."/>
            <person name="Chapple C."/>
            <person name="Chatterji S."/>
            <person name="Chinwalla A."/>
            <person name="Civetta A."/>
            <person name="Clifton S.W."/>
            <person name="Comeron J.M."/>
            <person name="Costello J.C."/>
            <person name="Coyne J.A."/>
            <person name="Daub J."/>
            <person name="David R.G."/>
            <person name="Delcher A.L."/>
            <person name="Delehaunty K."/>
            <person name="Do C.B."/>
            <person name="Ebling H."/>
            <person name="Edwards K."/>
            <person name="Eickbush T."/>
            <person name="Evans J.D."/>
            <person name="Filipski A."/>
            <person name="Findeiss S."/>
            <person name="Freyhult E."/>
            <person name="Fulton L."/>
            <person name="Fulton R."/>
            <person name="Garcia A.C."/>
            <person name="Gardiner A."/>
            <person name="Garfield D.A."/>
            <person name="Garvin B.E."/>
            <person name="Gibson G."/>
            <person name="Gilbert D."/>
            <person name="Gnerre S."/>
            <person name="Godfrey J."/>
            <person name="Good R."/>
            <person name="Gotea V."/>
            <person name="Gravely B."/>
            <person name="Greenberg A.J."/>
            <person name="Griffiths-Jones S."/>
            <person name="Gross S."/>
            <person name="Guigo R."/>
            <person name="Gustafson E.A."/>
            <person name="Haerty W."/>
            <person name="Hahn M.W."/>
            <person name="Halligan D.L."/>
            <person name="Halpern A.L."/>
            <person name="Halter G.M."/>
            <person name="Han M.V."/>
            <person name="Heger A."/>
            <person name="Hillier L."/>
            <person name="Hinrichs A.S."/>
            <person name="Holmes I."/>
            <person name="Hoskins R.A."/>
            <person name="Hubisz M.J."/>
            <person name="Hultmark D."/>
            <person name="Huntley M.A."/>
            <person name="Jaffe D.B."/>
            <person name="Jagadeeshan S."/>
            <person name="Jeck W.R."/>
            <person name="Johnson J."/>
            <person name="Jones C.D."/>
            <person name="Jordan W.C."/>
            <person name="Karpen G.H."/>
            <person name="Kataoka E."/>
            <person name="Keightley P.D."/>
            <person name="Kheradpour P."/>
            <person name="Kirkness E.F."/>
            <person name="Koerich L.B."/>
            <person name="Kristiansen K."/>
            <person name="Kudrna D."/>
            <person name="Kulathinal R.J."/>
            <person name="Kumar S."/>
            <person name="Kwok R."/>
            <person name="Lander E."/>
            <person name="Langley C.H."/>
            <person name="Lapoint R."/>
            <person name="Lazzaro B.P."/>
            <person name="Lee S.J."/>
            <person name="Levesque L."/>
            <person name="Li R."/>
            <person name="Lin C.F."/>
            <person name="Lin M.F."/>
            <person name="Lindblad-Toh K."/>
            <person name="Llopart A."/>
            <person name="Long M."/>
            <person name="Low L."/>
            <person name="Lozovsky E."/>
            <person name="Lu J."/>
            <person name="Luo M."/>
            <person name="Machado C.A."/>
            <person name="Makalowski W."/>
            <person name="Marzo M."/>
            <person name="Matsuda M."/>
            <person name="Matzkin L."/>
            <person name="McAllister B."/>
            <person name="McBride C.S."/>
            <person name="McKernan B."/>
            <person name="McKernan K."/>
            <person name="Mendez-Lago M."/>
            <person name="Minx P."/>
            <person name="Mollenhauer M.U."/>
            <person name="Montooth K."/>
            <person name="Mount S.M."/>
            <person name="Mu X."/>
            <person name="Myers E."/>
            <person name="Negre B."/>
            <person name="Newfeld S."/>
            <person name="Nielsen R."/>
            <person name="Noor M.A."/>
            <person name="O'Grady P."/>
            <person name="Pachter L."/>
            <person name="Papaceit M."/>
            <person name="Parisi M.J."/>
            <person name="Parisi M."/>
            <person name="Parts L."/>
            <person name="Pedersen J.S."/>
            <person name="Pesole G."/>
            <person name="Phillippy A.M."/>
            <person name="Ponting C.P."/>
            <person name="Pop M."/>
            <person name="Porcelli D."/>
            <person name="Powell J.R."/>
            <person name="Prohaska S."/>
            <person name="Pruitt K."/>
            <person name="Puig M."/>
            <person name="Quesneville H."/>
            <person name="Ram K.R."/>
            <person name="Rand D."/>
            <person name="Rasmussen M.D."/>
            <person name="Reed L.K."/>
            <person name="Reenan R."/>
            <person name="Reily A."/>
            <person name="Remington K.A."/>
            <person name="Rieger T.T."/>
            <person name="Ritchie M.G."/>
            <person name="Robin C."/>
            <person name="Rogers Y.H."/>
            <person name="Rohde C."/>
            <person name="Rozas J."/>
            <person name="Rubenfield M.J."/>
            <person name="Ruiz A."/>
            <person name="Russo S."/>
            <person name="Salzberg S.L."/>
            <person name="Sanchez-Gracia A."/>
            <person name="Saranga D.J."/>
            <person name="Sato H."/>
            <person name="Schaeffer S.W."/>
            <person name="Schatz M.C."/>
            <person name="Schlenke T."/>
            <person name="Schwartz R."/>
            <person name="Segarra C."/>
            <person name="Singh R.S."/>
            <person name="Sirot L."/>
            <person name="Sirota M."/>
            <person name="Sisneros N.B."/>
            <person name="Smith C.D."/>
            <person name="Smith T.F."/>
            <person name="Spieth J."/>
            <person name="Stage D.E."/>
            <person name="Stark A."/>
            <person name="Stephan W."/>
            <person name="Strausberg R.L."/>
            <person name="Strempel S."/>
            <person name="Sturgill D."/>
            <person name="Sutton G."/>
            <person name="Sutton G.G."/>
            <person name="Tao W."/>
            <person name="Teichmann S."/>
            <person name="Tobari Y.N."/>
            <person name="Tomimura Y."/>
            <person name="Tsolas J.M."/>
            <person name="Valente V.L."/>
            <person name="Venter E."/>
            <person name="Venter J.C."/>
            <person name="Vicario S."/>
            <person name="Vieira F.G."/>
            <person name="Vilella A.J."/>
            <person name="Villasante A."/>
            <person name="Walenz B."/>
            <person name="Wang J."/>
            <person name="Wasserman M."/>
            <person name="Watts T."/>
            <person name="Wilson D."/>
            <person name="Wilson R.K."/>
            <person name="Wing R.A."/>
            <person name="Wolfner M.F."/>
            <person name="Wong A."/>
            <person name="Wong G.K."/>
            <person name="Wu C.I."/>
            <person name="Wu G."/>
            <person name="Yamamoto D."/>
            <person name="Yang H.P."/>
            <person name="Yang S.P."/>
            <person name="Yorke J.A."/>
            <person name="Yoshida K."/>
            <person name="Zdobnov E."/>
            <person name="Zhang P."/>
            <person name="Zhang Y."/>
            <person name="Zimin A.V."/>
            <person name="Baldwin J."/>
            <person name="Abdouelleil A."/>
            <person name="Abdulkadir J."/>
            <person name="Abebe A."/>
            <person name="Abera B."/>
            <person name="Abreu J."/>
            <person name="Acer S.C."/>
            <person name="Aftuck L."/>
            <person name="Alexander A."/>
            <person name="An P."/>
            <person name="Anderson E."/>
            <person name="Anderson S."/>
            <person name="Arachi H."/>
            <person name="Azer M."/>
            <person name="Bachantsang P."/>
            <person name="Barry A."/>
            <person name="Bayul T."/>
            <person name="Berlin A."/>
            <person name="Bessette D."/>
            <person name="Bloom T."/>
            <person name="Blye J."/>
            <person name="Boguslavskiy L."/>
            <person name="Bonnet C."/>
            <person name="Boukhgalter B."/>
            <person name="Bourzgui I."/>
            <person name="Brown A."/>
            <person name="Cahill P."/>
            <person name="Channer S."/>
            <person name="Cheshatsang Y."/>
            <person name="Chuda L."/>
            <person name="Citroen M."/>
            <person name="Collymore A."/>
            <person name="Cooke P."/>
            <person name="Costello M."/>
            <person name="D'Aco K."/>
            <person name="Daza R."/>
            <person name="De Haan G."/>
            <person name="DeGray S."/>
            <person name="DeMaso C."/>
            <person name="Dhargay N."/>
            <person name="Dooley K."/>
            <person name="Dooley E."/>
            <person name="Doricent M."/>
            <person name="Dorje P."/>
            <person name="Dorjee K."/>
            <person name="Dupes A."/>
            <person name="Elong R."/>
            <person name="Falk J."/>
            <person name="Farina A."/>
            <person name="Faro S."/>
            <person name="Ferguson D."/>
            <person name="Fisher S."/>
            <person name="Foley C.D."/>
            <person name="Franke A."/>
            <person name="Friedrich D."/>
            <person name="Gadbois L."/>
            <person name="Gearin G."/>
            <person name="Gearin C.R."/>
            <person name="Giannoukos G."/>
            <person name="Goode T."/>
            <person name="Graham J."/>
            <person name="Grandbois E."/>
            <person name="Grewal S."/>
            <person name="Gyaltsen K."/>
            <person name="Hafez N."/>
            <person name="Hagos B."/>
            <person name="Hall J."/>
            <person name="Henson C."/>
            <person name="Hollinger A."/>
            <person name="Honan T."/>
            <person name="Huard M.D."/>
            <person name="Hughes L."/>
            <person name="Hurhula B."/>
            <person name="Husby M.E."/>
            <person name="Kamat A."/>
            <person name="Kanga B."/>
            <person name="Kashin S."/>
            <person name="Khazanovich D."/>
            <person name="Kisner P."/>
            <person name="Lance K."/>
            <person name="Lara M."/>
            <person name="Lee W."/>
            <person name="Lennon N."/>
            <person name="Letendre F."/>
            <person name="LeVine R."/>
            <person name="Lipovsky A."/>
            <person name="Liu X."/>
            <person name="Liu J."/>
            <person name="Liu S."/>
            <person name="Lokyitsang T."/>
            <person name="Lokyitsang Y."/>
            <person name="Lubonja R."/>
            <person name="Lui A."/>
            <person name="MacDonald P."/>
            <person name="Magnisalis V."/>
            <person name="Maru K."/>
            <person name="Matthews C."/>
            <person name="McCusker W."/>
            <person name="McDonough S."/>
            <person name="Mehta T."/>
            <person name="Meldrim J."/>
            <person name="Meneus L."/>
            <person name="Mihai O."/>
            <person name="Mihalev A."/>
            <person name="Mihova T."/>
            <person name="Mittelman R."/>
            <person name="Mlenga V."/>
            <person name="Montmayeur A."/>
            <person name="Mulrain L."/>
            <person name="Navidi A."/>
            <person name="Naylor J."/>
            <person name="Negash T."/>
            <person name="Nguyen T."/>
            <person name="Nguyen N."/>
            <person name="Nicol R."/>
            <person name="Norbu C."/>
            <person name="Norbu N."/>
            <person name="Novod N."/>
            <person name="O'Neill B."/>
            <person name="Osman S."/>
            <person name="Markiewicz E."/>
            <person name="Oyono O.L."/>
            <person name="Patti C."/>
            <person name="Phunkhang P."/>
            <person name="Pierre F."/>
            <person name="Priest M."/>
            <person name="Raghuraman S."/>
            <person name="Rege F."/>
            <person name="Reyes R."/>
            <person name="Rise C."/>
            <person name="Rogov P."/>
            <person name="Ross K."/>
            <person name="Ryan E."/>
            <person name="Settipalli S."/>
            <person name="Shea T."/>
            <person name="Sherpa N."/>
            <person name="Shi L."/>
            <person name="Shih D."/>
            <person name="Sparrow T."/>
            <person name="Spaulding J."/>
            <person name="Stalker J."/>
            <person name="Stange-Thomann N."/>
            <person name="Stavropoulos S."/>
            <person name="Stone C."/>
            <person name="Strader C."/>
            <person name="Tesfaye S."/>
            <person name="Thomson T."/>
            <person name="Thoulutsang Y."/>
            <person name="Thoulutsang D."/>
            <person name="Topham K."/>
            <person name="Topping I."/>
            <person name="Tsamla T."/>
            <person name="Vassiliev H."/>
            <person name="Vo A."/>
            <person name="Wangchuk T."/>
            <person name="Wangdi T."/>
            <person name="Weiand M."/>
            <person name="Wilkinson J."/>
            <person name="Wilson A."/>
            <person name="Yadav S."/>
            <person name="Young G."/>
            <person name="Yu Q."/>
            <person name="Zembek L."/>
            <person name="Zhong D."/>
            <person name="Zimmer A."/>
            <person name="Zwirko Z."/>
            <person name="Jaffe D.B."/>
            <person name="Alvarez P."/>
            <person name="Brockman W."/>
            <person name="Butler J."/>
            <person name="Chin C."/>
            <person name="Gnerre S."/>
            <person name="Grabherr M."/>
            <person name="Kleber M."/>
            <person name="Mauceli E."/>
            <person name="MacCallum I."/>
        </authorList>
    </citation>
    <scope>NUCLEOTIDE SEQUENCE [LARGE SCALE GENOMIC DNA]</scope>
    <source>
        <strain evidence="5">MSH-3 / Tucson 14011-0111.49</strain>
    </source>
</reference>
<dbReference type="PANTHER" id="PTHR28632">
    <property type="entry name" value="TRANSLATION MACHINERY-ASSOCIATED PROTEIN 7"/>
    <property type="match status" value="1"/>
</dbReference>
<name>B4GQ36_DROPE</name>
<sequence>MSNRENGKKKPLKAPKKEAKELDEQDVAHRQNLKAQQKALDEAKQKLTQKPGKKGKK</sequence>
<proteinExistence type="predicted"/>
<dbReference type="STRING" id="7234.B4GQ36"/>
<protein>
    <recommendedName>
        <fullName evidence="1">Translation machinery-associated protein 7 homolog</fullName>
    </recommendedName>
    <alternativeName>
        <fullName evidence="2">Coiled-coil domain-containing protein 72 homolog</fullName>
    </alternativeName>
</protein>
<dbReference type="EMBL" id="CH479187">
    <property type="protein sequence ID" value="EDW39708.1"/>
    <property type="molecule type" value="Genomic_DNA"/>
</dbReference>
<feature type="compositionally biased region" description="Basic and acidic residues" evidence="3">
    <location>
        <begin position="15"/>
        <end position="29"/>
    </location>
</feature>
<organism evidence="5">
    <name type="scientific">Drosophila persimilis</name>
    <name type="common">Fruit fly</name>
    <dbReference type="NCBI Taxonomy" id="7234"/>
    <lineage>
        <taxon>Eukaryota</taxon>
        <taxon>Metazoa</taxon>
        <taxon>Ecdysozoa</taxon>
        <taxon>Arthropoda</taxon>
        <taxon>Hexapoda</taxon>
        <taxon>Insecta</taxon>
        <taxon>Pterygota</taxon>
        <taxon>Neoptera</taxon>
        <taxon>Endopterygota</taxon>
        <taxon>Diptera</taxon>
        <taxon>Brachycera</taxon>
        <taxon>Muscomorpha</taxon>
        <taxon>Ephydroidea</taxon>
        <taxon>Drosophilidae</taxon>
        <taxon>Drosophila</taxon>
        <taxon>Sophophora</taxon>
    </lineage>
</organism>
<evidence type="ECO:0000313" key="5">
    <source>
        <dbReference type="Proteomes" id="UP000008744"/>
    </source>
</evidence>
<evidence type="ECO:0000256" key="1">
    <source>
        <dbReference type="ARBA" id="ARBA00015581"/>
    </source>
</evidence>
<dbReference type="Proteomes" id="UP000008744">
    <property type="component" value="Unassembled WGS sequence"/>
</dbReference>
<dbReference type="HOGENOM" id="CLU_184661_2_1_1"/>
<evidence type="ECO:0000256" key="2">
    <source>
        <dbReference type="ARBA" id="ARBA00031894"/>
    </source>
</evidence>